<evidence type="ECO:0000313" key="2">
    <source>
        <dbReference type="EnsemblPlants" id="KQL04642"/>
    </source>
</evidence>
<protein>
    <submittedName>
        <fullName evidence="2">Uncharacterized protein</fullName>
    </submittedName>
</protein>
<reference evidence="2" key="2">
    <citation type="submission" date="2018-08" db="UniProtKB">
        <authorList>
            <consortium name="EnsemblPlants"/>
        </authorList>
    </citation>
    <scope>IDENTIFICATION</scope>
    <source>
        <strain evidence="2">Yugu1</strain>
    </source>
</reference>
<dbReference type="Proteomes" id="UP000004995">
    <property type="component" value="Unassembled WGS sequence"/>
</dbReference>
<dbReference type="HOGENOM" id="CLU_3017862_0_0_1"/>
<evidence type="ECO:0000256" key="1">
    <source>
        <dbReference type="SAM" id="MobiDB-lite"/>
    </source>
</evidence>
<sequence length="56" mass="6189">MPRRAPLAGGDGDGVGRPRPRGNFARRARTSTLPRRAGLVHYDTNLKPPRDVFVVH</sequence>
<proteinExistence type="predicted"/>
<dbReference type="EMBL" id="AGNK02002892">
    <property type="status" value="NOT_ANNOTATED_CDS"/>
    <property type="molecule type" value="Genomic_DNA"/>
</dbReference>
<dbReference type="InParanoid" id="K3XQ09"/>
<name>K3XQ09_SETIT</name>
<dbReference type="Gramene" id="KQL04642">
    <property type="protein sequence ID" value="KQL04642"/>
    <property type="gene ID" value="SETIT_003989mg"/>
</dbReference>
<organism evidence="2 3">
    <name type="scientific">Setaria italica</name>
    <name type="common">Foxtail millet</name>
    <name type="synonym">Panicum italicum</name>
    <dbReference type="NCBI Taxonomy" id="4555"/>
    <lineage>
        <taxon>Eukaryota</taxon>
        <taxon>Viridiplantae</taxon>
        <taxon>Streptophyta</taxon>
        <taxon>Embryophyta</taxon>
        <taxon>Tracheophyta</taxon>
        <taxon>Spermatophyta</taxon>
        <taxon>Magnoliopsida</taxon>
        <taxon>Liliopsida</taxon>
        <taxon>Poales</taxon>
        <taxon>Poaceae</taxon>
        <taxon>PACMAD clade</taxon>
        <taxon>Panicoideae</taxon>
        <taxon>Panicodae</taxon>
        <taxon>Paniceae</taxon>
        <taxon>Cenchrinae</taxon>
        <taxon>Setaria</taxon>
    </lineage>
</organism>
<accession>K3XQ09</accession>
<feature type="compositionally biased region" description="Basic residues" evidence="1">
    <location>
        <begin position="18"/>
        <end position="29"/>
    </location>
</feature>
<feature type="region of interest" description="Disordered" evidence="1">
    <location>
        <begin position="1"/>
        <end position="32"/>
    </location>
</feature>
<reference evidence="3" key="1">
    <citation type="journal article" date="2012" name="Nat. Biotechnol.">
        <title>Reference genome sequence of the model plant Setaria.</title>
        <authorList>
            <person name="Bennetzen J.L."/>
            <person name="Schmutz J."/>
            <person name="Wang H."/>
            <person name="Percifield R."/>
            <person name="Hawkins J."/>
            <person name="Pontaroli A.C."/>
            <person name="Estep M."/>
            <person name="Feng L."/>
            <person name="Vaughn J.N."/>
            <person name="Grimwood J."/>
            <person name="Jenkins J."/>
            <person name="Barry K."/>
            <person name="Lindquist E."/>
            <person name="Hellsten U."/>
            <person name="Deshpande S."/>
            <person name="Wang X."/>
            <person name="Wu X."/>
            <person name="Mitros T."/>
            <person name="Triplett J."/>
            <person name="Yang X."/>
            <person name="Ye C.Y."/>
            <person name="Mauro-Herrera M."/>
            <person name="Wang L."/>
            <person name="Li P."/>
            <person name="Sharma M."/>
            <person name="Sharma R."/>
            <person name="Ronald P.C."/>
            <person name="Panaud O."/>
            <person name="Kellogg E.A."/>
            <person name="Brutnell T.P."/>
            <person name="Doust A.N."/>
            <person name="Tuskan G.A."/>
            <person name="Rokhsar D."/>
            <person name="Devos K.M."/>
        </authorList>
    </citation>
    <scope>NUCLEOTIDE SEQUENCE [LARGE SCALE GENOMIC DNA]</scope>
    <source>
        <strain evidence="3">cv. Yugu1</strain>
    </source>
</reference>
<dbReference type="AlphaFoldDB" id="K3XQ09"/>
<evidence type="ECO:0000313" key="3">
    <source>
        <dbReference type="Proteomes" id="UP000004995"/>
    </source>
</evidence>
<keyword evidence="3" id="KW-1185">Reference proteome</keyword>
<dbReference type="EnsemblPlants" id="KQL04642">
    <property type="protein sequence ID" value="KQL04642"/>
    <property type="gene ID" value="SETIT_003989mg"/>
</dbReference>